<organism evidence="2 3">
    <name type="scientific">Streptantibioticus parmotrematis</name>
    <dbReference type="NCBI Taxonomy" id="2873249"/>
    <lineage>
        <taxon>Bacteria</taxon>
        <taxon>Bacillati</taxon>
        <taxon>Actinomycetota</taxon>
        <taxon>Actinomycetes</taxon>
        <taxon>Kitasatosporales</taxon>
        <taxon>Streptomycetaceae</taxon>
        <taxon>Streptantibioticus</taxon>
    </lineage>
</organism>
<sequence>MPDTITTVTNRLARLERRVSNLERAQRAPRPPWRDVPLTGSTSIPDPKRAPQVRENPWAMLEFSGRIGLPEGRAADGTVIALLPEDYWPAVPRTVPVASDARRELYLEIDTTGRVTLAVQNGGSVKASWISLDSASCRTEDEDDE</sequence>
<gene>
    <name evidence="2" type="ORF">K7472_08025</name>
</gene>
<name>A0ABS7QSJ2_9ACTN</name>
<dbReference type="RefSeq" id="WP_222975544.1">
    <property type="nucleotide sequence ID" value="NZ_JAINVZ010000004.1"/>
</dbReference>
<reference evidence="2 3" key="1">
    <citation type="submission" date="2021-08" db="EMBL/GenBank/DDBJ databases">
        <title>Streptomyces sp. PTM05 isolated from lichen.</title>
        <authorList>
            <person name="Somphong A."/>
            <person name="Phongsopitanun W."/>
            <person name="Tanasupawat S."/>
        </authorList>
    </citation>
    <scope>NUCLEOTIDE SEQUENCE [LARGE SCALE GENOMIC DNA]</scope>
    <source>
        <strain evidence="2 3">Ptm05</strain>
    </source>
</reference>
<evidence type="ECO:0000313" key="2">
    <source>
        <dbReference type="EMBL" id="MBY8884792.1"/>
    </source>
</evidence>
<comment type="caution">
    <text evidence="2">The sequence shown here is derived from an EMBL/GenBank/DDBJ whole genome shotgun (WGS) entry which is preliminary data.</text>
</comment>
<evidence type="ECO:0000313" key="3">
    <source>
        <dbReference type="Proteomes" id="UP001198565"/>
    </source>
</evidence>
<dbReference type="Proteomes" id="UP001198565">
    <property type="component" value="Unassembled WGS sequence"/>
</dbReference>
<proteinExistence type="predicted"/>
<keyword evidence="3" id="KW-1185">Reference proteome</keyword>
<evidence type="ECO:0000256" key="1">
    <source>
        <dbReference type="SAM" id="MobiDB-lite"/>
    </source>
</evidence>
<protein>
    <submittedName>
        <fullName evidence="2">Uncharacterized protein</fullName>
    </submittedName>
</protein>
<feature type="region of interest" description="Disordered" evidence="1">
    <location>
        <begin position="20"/>
        <end position="52"/>
    </location>
</feature>
<accession>A0ABS7QSJ2</accession>
<dbReference type="EMBL" id="JAINVZ010000004">
    <property type="protein sequence ID" value="MBY8884792.1"/>
    <property type="molecule type" value="Genomic_DNA"/>
</dbReference>